<sequence length="154" mass="17904">MSIHHAFPHVLELVICAPHVPNTKVAVKKQSIQNLRSESKNRVHGEINPGLAEFNIVIRPDFLEASQDMCVRVVSKIQERIKKYSYANFRNQPKNKIAPGASHPEHHVFSRVIITPADFKMYCEIIDMEYPEKCDQLRCFLQDVVYAQIDFDRW</sequence>
<keyword evidence="2" id="KW-1185">Reference proteome</keyword>
<dbReference type="Proteomes" id="UP000800038">
    <property type="component" value="Unassembled WGS sequence"/>
</dbReference>
<evidence type="ECO:0000313" key="2">
    <source>
        <dbReference type="Proteomes" id="UP000800038"/>
    </source>
</evidence>
<organism evidence="1 2">
    <name type="scientific">Clathrospora elynae</name>
    <dbReference type="NCBI Taxonomy" id="706981"/>
    <lineage>
        <taxon>Eukaryota</taxon>
        <taxon>Fungi</taxon>
        <taxon>Dikarya</taxon>
        <taxon>Ascomycota</taxon>
        <taxon>Pezizomycotina</taxon>
        <taxon>Dothideomycetes</taxon>
        <taxon>Pleosporomycetidae</taxon>
        <taxon>Pleosporales</taxon>
        <taxon>Diademaceae</taxon>
        <taxon>Clathrospora</taxon>
    </lineage>
</organism>
<accession>A0A6A5S9M5</accession>
<reference evidence="1" key="1">
    <citation type="journal article" date="2020" name="Stud. Mycol.">
        <title>101 Dothideomycetes genomes: a test case for predicting lifestyles and emergence of pathogens.</title>
        <authorList>
            <person name="Haridas S."/>
            <person name="Albert R."/>
            <person name="Binder M."/>
            <person name="Bloem J."/>
            <person name="Labutti K."/>
            <person name="Salamov A."/>
            <person name="Andreopoulos B."/>
            <person name="Baker S."/>
            <person name="Barry K."/>
            <person name="Bills G."/>
            <person name="Bluhm B."/>
            <person name="Cannon C."/>
            <person name="Castanera R."/>
            <person name="Culley D."/>
            <person name="Daum C."/>
            <person name="Ezra D."/>
            <person name="Gonzalez J."/>
            <person name="Henrissat B."/>
            <person name="Kuo A."/>
            <person name="Liang C."/>
            <person name="Lipzen A."/>
            <person name="Lutzoni F."/>
            <person name="Magnuson J."/>
            <person name="Mondo S."/>
            <person name="Nolan M."/>
            <person name="Ohm R."/>
            <person name="Pangilinan J."/>
            <person name="Park H.-J."/>
            <person name="Ramirez L."/>
            <person name="Alfaro M."/>
            <person name="Sun H."/>
            <person name="Tritt A."/>
            <person name="Yoshinaga Y."/>
            <person name="Zwiers L.-H."/>
            <person name="Turgeon B."/>
            <person name="Goodwin S."/>
            <person name="Spatafora J."/>
            <person name="Crous P."/>
            <person name="Grigoriev I."/>
        </authorList>
    </citation>
    <scope>NUCLEOTIDE SEQUENCE</scope>
    <source>
        <strain evidence="1">CBS 161.51</strain>
    </source>
</reference>
<name>A0A6A5S9M5_9PLEO</name>
<evidence type="ECO:0000313" key="1">
    <source>
        <dbReference type="EMBL" id="KAF1937391.1"/>
    </source>
</evidence>
<dbReference type="AlphaFoldDB" id="A0A6A5S9M5"/>
<gene>
    <name evidence="1" type="ORF">EJ02DRAFT_437908</name>
</gene>
<dbReference type="EMBL" id="ML976141">
    <property type="protein sequence ID" value="KAF1937391.1"/>
    <property type="molecule type" value="Genomic_DNA"/>
</dbReference>
<protein>
    <submittedName>
        <fullName evidence="1">Uncharacterized protein</fullName>
    </submittedName>
</protein>
<proteinExistence type="predicted"/>